<dbReference type="SUPFAM" id="SSF56801">
    <property type="entry name" value="Acetyl-CoA synthetase-like"/>
    <property type="match status" value="1"/>
</dbReference>
<dbReference type="InterPro" id="IPR000277">
    <property type="entry name" value="Cys/Met-Metab_PyrdxlP-dep_enz"/>
</dbReference>
<dbReference type="InterPro" id="IPR042099">
    <property type="entry name" value="ANL_N_sf"/>
</dbReference>
<dbReference type="Gene3D" id="3.90.1150.10">
    <property type="entry name" value="Aspartate Aminotransferase, domain 1"/>
    <property type="match status" value="1"/>
</dbReference>
<evidence type="ECO:0008006" key="6">
    <source>
        <dbReference type="Google" id="ProtNLM"/>
    </source>
</evidence>
<evidence type="ECO:0000256" key="3">
    <source>
        <dbReference type="RuleBase" id="RU362118"/>
    </source>
</evidence>
<evidence type="ECO:0000256" key="1">
    <source>
        <dbReference type="ARBA" id="ARBA00001933"/>
    </source>
</evidence>
<dbReference type="PANTHER" id="PTHR42699">
    <property type="match status" value="1"/>
</dbReference>
<evidence type="ECO:0000256" key="2">
    <source>
        <dbReference type="ARBA" id="ARBA00022898"/>
    </source>
</evidence>
<proteinExistence type="inferred from homology"/>
<reference evidence="4 5" key="1">
    <citation type="submission" date="2024-07" db="EMBL/GenBank/DDBJ databases">
        <title>Section-level genome sequencing and comparative genomics of Aspergillus sections Usti and Cavernicolus.</title>
        <authorList>
            <consortium name="Lawrence Berkeley National Laboratory"/>
            <person name="Nybo J.L."/>
            <person name="Vesth T.C."/>
            <person name="Theobald S."/>
            <person name="Frisvad J.C."/>
            <person name="Larsen T.O."/>
            <person name="Kjaerboelling I."/>
            <person name="Rothschild-Mancinelli K."/>
            <person name="Lyhne E.K."/>
            <person name="Kogle M.E."/>
            <person name="Barry K."/>
            <person name="Clum A."/>
            <person name="Na H."/>
            <person name="Ledsgaard L."/>
            <person name="Lin J."/>
            <person name="Lipzen A."/>
            <person name="Kuo A."/>
            <person name="Riley R."/>
            <person name="Mondo S."/>
            <person name="LaButti K."/>
            <person name="Haridas S."/>
            <person name="Pangalinan J."/>
            <person name="Salamov A.A."/>
            <person name="Simmons B.A."/>
            <person name="Magnuson J.K."/>
            <person name="Chen J."/>
            <person name="Drula E."/>
            <person name="Henrissat B."/>
            <person name="Wiebenga A."/>
            <person name="Lubbers R.J."/>
            <person name="Gomes A.C."/>
            <person name="Makela M.R."/>
            <person name="Stajich J."/>
            <person name="Grigoriev I.V."/>
            <person name="Mortensen U.H."/>
            <person name="De vries R.P."/>
            <person name="Baker S.E."/>
            <person name="Andersen M.R."/>
        </authorList>
    </citation>
    <scope>NUCLEOTIDE SEQUENCE [LARGE SCALE GENOMIC DNA]</scope>
    <source>
        <strain evidence="4 5">CBS 600.67</strain>
    </source>
</reference>
<dbReference type="InterPro" id="IPR051750">
    <property type="entry name" value="Trans-sulfuration_enzymes"/>
</dbReference>
<comment type="caution">
    <text evidence="4">The sequence shown here is derived from an EMBL/GenBank/DDBJ whole genome shotgun (WGS) entry which is preliminary data.</text>
</comment>
<evidence type="ECO:0000313" key="4">
    <source>
        <dbReference type="EMBL" id="KAL2826394.1"/>
    </source>
</evidence>
<organism evidence="4 5">
    <name type="scientific">Aspergillus cavernicola</name>
    <dbReference type="NCBI Taxonomy" id="176166"/>
    <lineage>
        <taxon>Eukaryota</taxon>
        <taxon>Fungi</taxon>
        <taxon>Dikarya</taxon>
        <taxon>Ascomycota</taxon>
        <taxon>Pezizomycotina</taxon>
        <taxon>Eurotiomycetes</taxon>
        <taxon>Eurotiomycetidae</taxon>
        <taxon>Eurotiales</taxon>
        <taxon>Aspergillaceae</taxon>
        <taxon>Aspergillus</taxon>
        <taxon>Aspergillus subgen. Nidulantes</taxon>
    </lineage>
</organism>
<dbReference type="Pfam" id="PF01053">
    <property type="entry name" value="Cys_Met_Meta_PP"/>
    <property type="match status" value="1"/>
</dbReference>
<name>A0ABR4IGM8_9EURO</name>
<evidence type="ECO:0000313" key="5">
    <source>
        <dbReference type="Proteomes" id="UP001610335"/>
    </source>
</evidence>
<keyword evidence="2 3" id="KW-0663">Pyridoxal phosphate</keyword>
<accession>A0ABR4IGM8</accession>
<dbReference type="Proteomes" id="UP001610335">
    <property type="component" value="Unassembled WGS sequence"/>
</dbReference>
<comment type="similarity">
    <text evidence="3">Belongs to the trans-sulfuration enzymes family.</text>
</comment>
<dbReference type="Gene3D" id="3.40.50.12780">
    <property type="entry name" value="N-terminal domain of ligase-like"/>
    <property type="match status" value="1"/>
</dbReference>
<dbReference type="PANTHER" id="PTHR42699:SF1">
    <property type="entry name" value="CYSTATHIONINE GAMMA-SYNTHASE-RELATED"/>
    <property type="match status" value="1"/>
</dbReference>
<dbReference type="EMBL" id="JBFXLS010000030">
    <property type="protein sequence ID" value="KAL2826394.1"/>
    <property type="molecule type" value="Genomic_DNA"/>
</dbReference>
<dbReference type="InterPro" id="IPR015424">
    <property type="entry name" value="PyrdxlP-dep_Trfase"/>
</dbReference>
<comment type="cofactor">
    <cofactor evidence="1 3">
        <name>pyridoxal 5'-phosphate</name>
        <dbReference type="ChEBI" id="CHEBI:597326"/>
    </cofactor>
</comment>
<gene>
    <name evidence="4" type="ORF">BDW59DRAFT_160920</name>
</gene>
<dbReference type="InterPro" id="IPR015422">
    <property type="entry name" value="PyrdxlP-dep_Trfase_small"/>
</dbReference>
<keyword evidence="5" id="KW-1185">Reference proteome</keyword>
<sequence length="459" mass="51394">MSTASGEMQHRINGLQGQDTAEISLVTLEAWVLQAVEQFKPDKGTLRVGSVGDNWNDAVELETQLHGGAKDALVKLRGRDVRQVVREYRKADSDFIAFLRLDGNPDAGSIGTMLVLRFMERKEVRVQDGSCGQLLELHFRVHQEGLDLHIASPSAVSARKLAQHSPVARDSECASGSDLSAIWGWNATVPTAVQRCVHDIIAERAWQHPNAPAVAAWDGELDYQQLDQLSSRLAHYLVDDSDYVVITSLSKYFSGYADVMAGSVILNPNSRHYDPLRKRMRATYENNLFVEDAIRLESNSRNFLPRMARINETTQYLVDQLSLLVHPASPLTRIFYPSVCSSRRFYERQMRPLLSPERRPGYGGVFTMEFGDIASASVFFDHLHVYKGLSFGADVCLAAPYVQMTGLDDQKQASTNGVKETIIRFSVGLEEAEEILQRINVAMDAANQVWMPKILEKSY</sequence>
<dbReference type="SUPFAM" id="SSF53383">
    <property type="entry name" value="PLP-dependent transferases"/>
    <property type="match status" value="1"/>
</dbReference>
<protein>
    <recommendedName>
        <fullName evidence="6">Pyridoxal phosphate-dependent transferase</fullName>
    </recommendedName>
</protein>